<protein>
    <recommendedName>
        <fullName evidence="8">Putative NAD(P)H nitroreductase</fullName>
        <ecNumber evidence="8">1.-.-.-</ecNumber>
    </recommendedName>
</protein>
<comment type="caution">
    <text evidence="10">The sequence shown here is derived from an EMBL/GenBank/DDBJ whole genome shotgun (WGS) entry which is preliminary data.</text>
</comment>
<keyword evidence="3 8" id="KW-0285">Flavoprotein</keyword>
<dbReference type="SUPFAM" id="SSF55469">
    <property type="entry name" value="FMN-dependent nitroreductase-like"/>
    <property type="match status" value="1"/>
</dbReference>
<evidence type="ECO:0000256" key="4">
    <source>
        <dbReference type="ARBA" id="ARBA00022643"/>
    </source>
</evidence>
<accession>A0ABS1T7H1</accession>
<dbReference type="PANTHER" id="PTHR43821:SF1">
    <property type="entry name" value="NAD(P)H NITROREDUCTASE YDJA-RELATED"/>
    <property type="match status" value="1"/>
</dbReference>
<keyword evidence="4 8" id="KW-0288">FMN</keyword>
<sequence length="192" mass="21608">MNVLNAIKTRRSIGKVKSDEIPKELIEQIIDAGTWAPNRYLTQPWRFFVIAGDGRKALSRVMEDIALDMGVSADTEEGKKKLEKEKSKPFRAPIIIAVAAEVTENEKVIRLEELGAVYAAVQNMLLAAHELGLAAYWKTGKACYHVKMKEFFGLKEKDEVLALIYLGYPDMEKHGAVRKPSSELTKWITTDN</sequence>
<organism evidence="10 11">
    <name type="scientific">Clostridium rhizosphaerae</name>
    <dbReference type="NCBI Taxonomy" id="2803861"/>
    <lineage>
        <taxon>Bacteria</taxon>
        <taxon>Bacillati</taxon>
        <taxon>Bacillota</taxon>
        <taxon>Clostridia</taxon>
        <taxon>Eubacteriales</taxon>
        <taxon>Clostridiaceae</taxon>
        <taxon>Clostridium</taxon>
    </lineage>
</organism>
<dbReference type="InterPro" id="IPR052530">
    <property type="entry name" value="NAD(P)H_nitroreductase"/>
</dbReference>
<proteinExistence type="inferred from homology"/>
<dbReference type="PANTHER" id="PTHR43821">
    <property type="entry name" value="NAD(P)H NITROREDUCTASE YDJA-RELATED"/>
    <property type="match status" value="1"/>
</dbReference>
<evidence type="ECO:0000256" key="5">
    <source>
        <dbReference type="ARBA" id="ARBA00022857"/>
    </source>
</evidence>
<dbReference type="RefSeq" id="WP_202747894.1">
    <property type="nucleotide sequence ID" value="NZ_JAESWC010000002.1"/>
</dbReference>
<feature type="domain" description="Nitroreductase" evidence="9">
    <location>
        <begin position="7"/>
        <end position="168"/>
    </location>
</feature>
<evidence type="ECO:0000259" key="9">
    <source>
        <dbReference type="Pfam" id="PF00881"/>
    </source>
</evidence>
<evidence type="ECO:0000313" key="10">
    <source>
        <dbReference type="EMBL" id="MBL4935293.1"/>
    </source>
</evidence>
<dbReference type="Gene3D" id="3.40.109.10">
    <property type="entry name" value="NADH Oxidase"/>
    <property type="match status" value="1"/>
</dbReference>
<evidence type="ECO:0000256" key="2">
    <source>
        <dbReference type="ARBA" id="ARBA00007118"/>
    </source>
</evidence>
<name>A0ABS1T7H1_9CLOT</name>
<dbReference type="InterPro" id="IPR029479">
    <property type="entry name" value="Nitroreductase"/>
</dbReference>
<reference evidence="10 11" key="1">
    <citation type="submission" date="2021-01" db="EMBL/GenBank/DDBJ databases">
        <title>Genome public.</title>
        <authorList>
            <person name="Liu C."/>
            <person name="Sun Q."/>
        </authorList>
    </citation>
    <scope>NUCLEOTIDE SEQUENCE [LARGE SCALE GENOMIC DNA]</scope>
    <source>
        <strain evidence="10 11">YIM B02515</strain>
    </source>
</reference>
<keyword evidence="6 8" id="KW-0560">Oxidoreductase</keyword>
<dbReference type="EC" id="1.-.-.-" evidence="8"/>
<dbReference type="CDD" id="cd02135">
    <property type="entry name" value="YdjA-like"/>
    <property type="match status" value="1"/>
</dbReference>
<dbReference type="Pfam" id="PF00881">
    <property type="entry name" value="Nitroreductase"/>
    <property type="match status" value="1"/>
</dbReference>
<gene>
    <name evidence="10" type="ORF">JK636_05925</name>
</gene>
<dbReference type="EMBL" id="JAESWC010000002">
    <property type="protein sequence ID" value="MBL4935293.1"/>
    <property type="molecule type" value="Genomic_DNA"/>
</dbReference>
<dbReference type="InterPro" id="IPR000415">
    <property type="entry name" value="Nitroreductase-like"/>
</dbReference>
<evidence type="ECO:0000313" key="11">
    <source>
        <dbReference type="Proteomes" id="UP000632377"/>
    </source>
</evidence>
<comment type="cofactor">
    <cofactor evidence="1 8">
        <name>FMN</name>
        <dbReference type="ChEBI" id="CHEBI:58210"/>
    </cofactor>
</comment>
<dbReference type="Proteomes" id="UP000632377">
    <property type="component" value="Unassembled WGS sequence"/>
</dbReference>
<keyword evidence="11" id="KW-1185">Reference proteome</keyword>
<dbReference type="InterPro" id="IPR026021">
    <property type="entry name" value="YdjA-like"/>
</dbReference>
<evidence type="ECO:0000256" key="1">
    <source>
        <dbReference type="ARBA" id="ARBA00001917"/>
    </source>
</evidence>
<evidence type="ECO:0000256" key="3">
    <source>
        <dbReference type="ARBA" id="ARBA00022630"/>
    </source>
</evidence>
<comment type="similarity">
    <text evidence="2 8">Belongs to the nitroreductase family.</text>
</comment>
<keyword evidence="5 8" id="KW-0521">NADP</keyword>
<dbReference type="PIRSF" id="PIRSF000232">
    <property type="entry name" value="YdjA"/>
    <property type="match status" value="1"/>
</dbReference>
<evidence type="ECO:0000256" key="6">
    <source>
        <dbReference type="ARBA" id="ARBA00023002"/>
    </source>
</evidence>
<evidence type="ECO:0000256" key="7">
    <source>
        <dbReference type="ARBA" id="ARBA00023027"/>
    </source>
</evidence>
<evidence type="ECO:0000256" key="8">
    <source>
        <dbReference type="PIRNR" id="PIRNR000232"/>
    </source>
</evidence>
<keyword evidence="7 8" id="KW-0520">NAD</keyword>